<dbReference type="Pfam" id="PF05764">
    <property type="entry name" value="YL1"/>
    <property type="match status" value="1"/>
</dbReference>
<dbReference type="AlphaFoldDB" id="A0A811Z0N7"/>
<evidence type="ECO:0000313" key="4">
    <source>
        <dbReference type="Proteomes" id="UP000645828"/>
    </source>
</evidence>
<feature type="region of interest" description="Disordered" evidence="1">
    <location>
        <begin position="27"/>
        <end position="62"/>
    </location>
</feature>
<dbReference type="InterPro" id="IPR046757">
    <property type="entry name" value="YL1_N"/>
</dbReference>
<sequence>MHLAGVGIQVSGLLEAEEEDEFYQMSHGGITKELRNKRGDSDFDIHKRNEPSSDREVEERRRKCPVILRPQKVSTPASNSQKGPHCEWPLTHEELLREARITEELNLHSLEIYEQLQVNKKQQVHKKQMCPGPIITYHSVAVLPVEEPGPKEENMNVEGLLAPTASALTPHASTGPINPPPHCSYTFTIFSDDVTIKGRKTSPTPLLKPSRSPMRPTSRTPLPMDCHTLASALPKPLPGSGPQSLHQKIAIK</sequence>
<protein>
    <submittedName>
        <fullName evidence="3">(raccoon dog) hypothetical protein</fullName>
    </submittedName>
</protein>
<feature type="compositionally biased region" description="Basic and acidic residues" evidence="1">
    <location>
        <begin position="30"/>
        <end position="61"/>
    </location>
</feature>
<feature type="region of interest" description="Disordered" evidence="1">
    <location>
        <begin position="199"/>
        <end position="221"/>
    </location>
</feature>
<dbReference type="Proteomes" id="UP000645828">
    <property type="component" value="Unassembled WGS sequence"/>
</dbReference>
<evidence type="ECO:0000259" key="2">
    <source>
        <dbReference type="Pfam" id="PF05764"/>
    </source>
</evidence>
<dbReference type="EMBL" id="CAJHUB010000754">
    <property type="protein sequence ID" value="CAD7682361.1"/>
    <property type="molecule type" value="Genomic_DNA"/>
</dbReference>
<organism evidence="3 4">
    <name type="scientific">Nyctereutes procyonoides</name>
    <name type="common">Raccoon dog</name>
    <name type="synonym">Canis procyonoides</name>
    <dbReference type="NCBI Taxonomy" id="34880"/>
    <lineage>
        <taxon>Eukaryota</taxon>
        <taxon>Metazoa</taxon>
        <taxon>Chordata</taxon>
        <taxon>Craniata</taxon>
        <taxon>Vertebrata</taxon>
        <taxon>Euteleostomi</taxon>
        <taxon>Mammalia</taxon>
        <taxon>Eutheria</taxon>
        <taxon>Laurasiatheria</taxon>
        <taxon>Carnivora</taxon>
        <taxon>Caniformia</taxon>
        <taxon>Canidae</taxon>
        <taxon>Nyctereutes</taxon>
    </lineage>
</organism>
<feature type="domain" description="Vps72/YL1 N-terminal" evidence="2">
    <location>
        <begin position="72"/>
        <end position="139"/>
    </location>
</feature>
<name>A0A811Z0N7_NYCPR</name>
<accession>A0A811Z0N7</accession>
<comment type="caution">
    <text evidence="3">The sequence shown here is derived from an EMBL/GenBank/DDBJ whole genome shotgun (WGS) entry which is preliminary data.</text>
</comment>
<feature type="region of interest" description="Disordered" evidence="1">
    <location>
        <begin position="233"/>
        <end position="252"/>
    </location>
</feature>
<keyword evidence="4" id="KW-1185">Reference proteome</keyword>
<reference evidence="3" key="1">
    <citation type="submission" date="2020-12" db="EMBL/GenBank/DDBJ databases">
        <authorList>
            <consortium name="Molecular Ecology Group"/>
        </authorList>
    </citation>
    <scope>NUCLEOTIDE SEQUENCE</scope>
    <source>
        <strain evidence="3">TBG_1078</strain>
    </source>
</reference>
<evidence type="ECO:0000256" key="1">
    <source>
        <dbReference type="SAM" id="MobiDB-lite"/>
    </source>
</evidence>
<gene>
    <name evidence="3" type="ORF">NYPRO_LOCUS15153</name>
</gene>
<dbReference type="PANTHER" id="PTHR13275">
    <property type="entry name" value="YL-1 PROTEIN TRANSCRIPTION FACTOR-LIKE 1"/>
    <property type="match status" value="1"/>
</dbReference>
<dbReference type="GO" id="GO:0005634">
    <property type="term" value="C:nucleus"/>
    <property type="evidence" value="ECO:0007669"/>
    <property type="project" value="TreeGrafter"/>
</dbReference>
<evidence type="ECO:0000313" key="3">
    <source>
        <dbReference type="EMBL" id="CAD7682361.1"/>
    </source>
</evidence>
<dbReference type="PANTHER" id="PTHR13275:SF4">
    <property type="entry name" value="VACUOLAR PROTEIN SORTING-ASSOCIATED PROTEIN 72 HOMOLOG"/>
    <property type="match status" value="1"/>
</dbReference>
<proteinExistence type="predicted"/>